<name>A0A1I1IUF6_9RHOB</name>
<feature type="chain" id="PRO_5011778483" description="Peptidase M23" evidence="2">
    <location>
        <begin position="20"/>
        <end position="53"/>
    </location>
</feature>
<organism evidence="3 4">
    <name type="scientific">Tropicimonas isoalkanivorans</name>
    <dbReference type="NCBI Taxonomy" id="441112"/>
    <lineage>
        <taxon>Bacteria</taxon>
        <taxon>Pseudomonadati</taxon>
        <taxon>Pseudomonadota</taxon>
        <taxon>Alphaproteobacteria</taxon>
        <taxon>Rhodobacterales</taxon>
        <taxon>Roseobacteraceae</taxon>
        <taxon>Tropicimonas</taxon>
    </lineage>
</organism>
<gene>
    <name evidence="3" type="ORF">SAMN04488094_104221</name>
</gene>
<evidence type="ECO:0000313" key="4">
    <source>
        <dbReference type="Proteomes" id="UP000198728"/>
    </source>
</evidence>
<evidence type="ECO:0000313" key="3">
    <source>
        <dbReference type="EMBL" id="SFC39815.1"/>
    </source>
</evidence>
<keyword evidence="1" id="KW-1133">Transmembrane helix</keyword>
<evidence type="ECO:0000256" key="1">
    <source>
        <dbReference type="SAM" id="Phobius"/>
    </source>
</evidence>
<keyword evidence="1" id="KW-0472">Membrane</keyword>
<protein>
    <recommendedName>
        <fullName evidence="5">Peptidase M23</fullName>
    </recommendedName>
</protein>
<keyword evidence="1" id="KW-0812">Transmembrane</keyword>
<dbReference type="PROSITE" id="PS00087">
    <property type="entry name" value="SOD_CU_ZN_1"/>
    <property type="match status" value="1"/>
</dbReference>
<sequence length="53" mass="5473">MKKLAFAVPALLAALPAAAHEGAHLHPHGSETAMLVLSAALVGGAIATYLWRR</sequence>
<keyword evidence="2" id="KW-0732">Signal</keyword>
<dbReference type="AlphaFoldDB" id="A0A1I1IUF6"/>
<reference evidence="3 4" key="1">
    <citation type="submission" date="2016-10" db="EMBL/GenBank/DDBJ databases">
        <authorList>
            <person name="de Groot N.N."/>
        </authorList>
    </citation>
    <scope>NUCLEOTIDE SEQUENCE [LARGE SCALE GENOMIC DNA]</scope>
    <source>
        <strain evidence="3 4">DSM 19548</strain>
    </source>
</reference>
<dbReference type="RefSeq" id="WP_143089855.1">
    <property type="nucleotide sequence ID" value="NZ_FOLG01000004.1"/>
</dbReference>
<accession>A0A1I1IUF6</accession>
<dbReference type="InterPro" id="IPR018152">
    <property type="entry name" value="SOD_Cu/Zn_BS"/>
</dbReference>
<feature type="transmembrane region" description="Helical" evidence="1">
    <location>
        <begin position="35"/>
        <end position="51"/>
    </location>
</feature>
<feature type="signal peptide" evidence="2">
    <location>
        <begin position="1"/>
        <end position="19"/>
    </location>
</feature>
<evidence type="ECO:0008006" key="5">
    <source>
        <dbReference type="Google" id="ProtNLM"/>
    </source>
</evidence>
<keyword evidence="4" id="KW-1185">Reference proteome</keyword>
<dbReference type="Proteomes" id="UP000198728">
    <property type="component" value="Unassembled WGS sequence"/>
</dbReference>
<dbReference type="STRING" id="441112.SAMN04488094_104221"/>
<evidence type="ECO:0000256" key="2">
    <source>
        <dbReference type="SAM" id="SignalP"/>
    </source>
</evidence>
<dbReference type="EMBL" id="FOLG01000004">
    <property type="protein sequence ID" value="SFC39815.1"/>
    <property type="molecule type" value="Genomic_DNA"/>
</dbReference>
<proteinExistence type="predicted"/>